<protein>
    <submittedName>
        <fullName evidence="1">Uncharacterized protein</fullName>
    </submittedName>
</protein>
<sequence length="208" mass="23036">MSVFAPARTALHSSHRIINPARSNLSRPVVLHRTKMSSVPTFNFAERQPTPEEKALIDDVLQLYQLKPVSSAYARYSPDATFHDPIGLAKGLESVKAQFNSMPKIFASSETQGLKVLDNPDVKPPSVQFSLSQLYKFKVPSTEKLVNSLITLQVDPSTNLIVKHDEEWDGKPNTTGSDGFFGKLNELRKKFTAEAVKAGADTRPVDQQ</sequence>
<comment type="caution">
    <text evidence="1">The sequence shown here is derived from an EMBL/GenBank/DDBJ whole genome shotgun (WGS) entry which is preliminary data.</text>
</comment>
<dbReference type="InterPro" id="IPR032710">
    <property type="entry name" value="NTF2-like_dom_sf"/>
</dbReference>
<accession>A0AAD9FNZ5</accession>
<dbReference type="PANTHER" id="PTHR34213:SF2">
    <property type="entry name" value="NUCLEAR TRANSPORT FACTOR 2 (NTF2) FAMILY PROTEIN"/>
    <property type="match status" value="1"/>
</dbReference>
<dbReference type="AlphaFoldDB" id="A0AAD9FNZ5"/>
<gene>
    <name evidence="1" type="ORF">DB88DRAFT_488642</name>
</gene>
<dbReference type="Proteomes" id="UP001182556">
    <property type="component" value="Unassembled WGS sequence"/>
</dbReference>
<keyword evidence="2" id="KW-1185">Reference proteome</keyword>
<dbReference type="PANTHER" id="PTHR34213">
    <property type="entry name" value="NUCLEAR TRANSPORT FACTOR 2 (NTF2) FAMILY PROTEIN"/>
    <property type="match status" value="1"/>
</dbReference>
<evidence type="ECO:0000313" key="2">
    <source>
        <dbReference type="Proteomes" id="UP001182556"/>
    </source>
</evidence>
<name>A0AAD9FNZ5_PAPLA</name>
<dbReference type="EMBL" id="JAODAN010000005">
    <property type="protein sequence ID" value="KAK1923969.1"/>
    <property type="molecule type" value="Genomic_DNA"/>
</dbReference>
<proteinExistence type="predicted"/>
<dbReference type="SUPFAM" id="SSF54427">
    <property type="entry name" value="NTF2-like"/>
    <property type="match status" value="1"/>
</dbReference>
<organism evidence="1 2">
    <name type="scientific">Papiliotrema laurentii</name>
    <name type="common">Cryptococcus laurentii</name>
    <dbReference type="NCBI Taxonomy" id="5418"/>
    <lineage>
        <taxon>Eukaryota</taxon>
        <taxon>Fungi</taxon>
        <taxon>Dikarya</taxon>
        <taxon>Basidiomycota</taxon>
        <taxon>Agaricomycotina</taxon>
        <taxon>Tremellomycetes</taxon>
        <taxon>Tremellales</taxon>
        <taxon>Rhynchogastremaceae</taxon>
        <taxon>Papiliotrema</taxon>
    </lineage>
</organism>
<reference evidence="1" key="1">
    <citation type="submission" date="2023-02" db="EMBL/GenBank/DDBJ databases">
        <title>Identification and recombinant expression of a fungal hydrolase from Papiliotrema laurentii that hydrolyzes apple cutin and clears colloidal polyester polyurethane.</title>
        <authorList>
            <consortium name="DOE Joint Genome Institute"/>
            <person name="Roman V.A."/>
            <person name="Bojanowski C."/>
            <person name="Crable B.R."/>
            <person name="Wagner D.N."/>
            <person name="Hung C.S."/>
            <person name="Nadeau L.J."/>
            <person name="Schratz L."/>
            <person name="Haridas S."/>
            <person name="Pangilinan J."/>
            <person name="Lipzen A."/>
            <person name="Na H."/>
            <person name="Yan M."/>
            <person name="Ng V."/>
            <person name="Grigoriev I.V."/>
            <person name="Spatafora J.W."/>
            <person name="Barlow D."/>
            <person name="Biffinger J."/>
            <person name="Kelley-Loughnane N."/>
            <person name="Varaljay V.A."/>
            <person name="Crookes-Goodson W.J."/>
        </authorList>
    </citation>
    <scope>NUCLEOTIDE SEQUENCE</scope>
    <source>
        <strain evidence="1">5307AH</strain>
    </source>
</reference>
<evidence type="ECO:0000313" key="1">
    <source>
        <dbReference type="EMBL" id="KAK1923969.1"/>
    </source>
</evidence>